<accession>A0A6J5PJG8</accession>
<name>A0A6J5PJG8_9CAUD</name>
<evidence type="ECO:0008006" key="5">
    <source>
        <dbReference type="Google" id="ProtNLM"/>
    </source>
</evidence>
<feature type="compositionally biased region" description="Low complexity" evidence="1">
    <location>
        <begin position="7"/>
        <end position="25"/>
    </location>
</feature>
<sequence length="288" mass="31562">MTDETGAAAPTNEQAQAAPAVVEQATPKVERITDPGEQPASEASTENAEPKADETSEGEESDKPNKLSRNQRLQRKAARLSTMVAEQAARIEELQRSSNRPDETEPNEAEYNGDWTKFQADYAAWKAAKTVTAKFDEREQRDNAARLQERRQESIEDFQERAEQVKVGIADFDKTLEAFANNGGKFAGHVREELLESDKGPMLAYQLAKNPQLAAELNAMSPRDAAREFGRLEAKVSLPQPKRQTQAPAPLSALTGGAAKSTDIYALAKSDDASAYIAARKAEQKART</sequence>
<proteinExistence type="predicted"/>
<dbReference type="EMBL" id="LR796876">
    <property type="protein sequence ID" value="CAB4171929.1"/>
    <property type="molecule type" value="Genomic_DNA"/>
</dbReference>
<feature type="region of interest" description="Disordered" evidence="1">
    <location>
        <begin position="235"/>
        <end position="255"/>
    </location>
</feature>
<dbReference type="EMBL" id="LR797404">
    <property type="protein sequence ID" value="CAB4214444.1"/>
    <property type="molecule type" value="Genomic_DNA"/>
</dbReference>
<feature type="compositionally biased region" description="Basic and acidic residues" evidence="1">
    <location>
        <begin position="89"/>
        <end position="103"/>
    </location>
</feature>
<evidence type="ECO:0000313" key="2">
    <source>
        <dbReference type="EMBL" id="CAB4171929.1"/>
    </source>
</evidence>
<protein>
    <recommendedName>
        <fullName evidence="5">Scaffolding protein</fullName>
    </recommendedName>
</protein>
<organism evidence="2">
    <name type="scientific">uncultured Caudovirales phage</name>
    <dbReference type="NCBI Taxonomy" id="2100421"/>
    <lineage>
        <taxon>Viruses</taxon>
        <taxon>Duplodnaviria</taxon>
        <taxon>Heunggongvirae</taxon>
        <taxon>Uroviricota</taxon>
        <taxon>Caudoviricetes</taxon>
        <taxon>Peduoviridae</taxon>
        <taxon>Maltschvirus</taxon>
        <taxon>Maltschvirus maltsch</taxon>
    </lineage>
</organism>
<evidence type="ECO:0000313" key="4">
    <source>
        <dbReference type="EMBL" id="CAB4214444.1"/>
    </source>
</evidence>
<feature type="region of interest" description="Disordered" evidence="1">
    <location>
        <begin position="1"/>
        <end position="113"/>
    </location>
</feature>
<evidence type="ECO:0000313" key="3">
    <source>
        <dbReference type="EMBL" id="CAB4183871.1"/>
    </source>
</evidence>
<gene>
    <name evidence="3" type="ORF">UFOVP1097_7</name>
    <name evidence="4" type="ORF">UFOVP1456_38</name>
    <name evidence="2" type="ORF">UFOVP925_42</name>
</gene>
<dbReference type="EMBL" id="LR797048">
    <property type="protein sequence ID" value="CAB4183871.1"/>
    <property type="molecule type" value="Genomic_DNA"/>
</dbReference>
<reference evidence="2" key="1">
    <citation type="submission" date="2020-05" db="EMBL/GenBank/DDBJ databases">
        <authorList>
            <person name="Chiriac C."/>
            <person name="Salcher M."/>
            <person name="Ghai R."/>
            <person name="Kavagutti S V."/>
        </authorList>
    </citation>
    <scope>NUCLEOTIDE SEQUENCE</scope>
</reference>
<evidence type="ECO:0000256" key="1">
    <source>
        <dbReference type="SAM" id="MobiDB-lite"/>
    </source>
</evidence>